<keyword evidence="4" id="KW-0997">Cell inner membrane</keyword>
<feature type="transmembrane region" description="Helical" evidence="11">
    <location>
        <begin position="30"/>
        <end position="49"/>
    </location>
</feature>
<reference evidence="12" key="2">
    <citation type="submission" date="2020-09" db="EMBL/GenBank/DDBJ databases">
        <authorList>
            <person name="Sun Q."/>
            <person name="Ohkuma M."/>
        </authorList>
    </citation>
    <scope>NUCLEOTIDE SEQUENCE</scope>
    <source>
        <strain evidence="12">JCM 18487</strain>
    </source>
</reference>
<dbReference type="RefSeq" id="WP_188881746.1">
    <property type="nucleotide sequence ID" value="NZ_BMOY01000014.1"/>
</dbReference>
<evidence type="ECO:0000256" key="8">
    <source>
        <dbReference type="ARBA" id="ARBA00023136"/>
    </source>
</evidence>
<dbReference type="EMBL" id="BMOY01000014">
    <property type="protein sequence ID" value="GGJ04197.1"/>
    <property type="molecule type" value="Genomic_DNA"/>
</dbReference>
<evidence type="ECO:0000256" key="6">
    <source>
        <dbReference type="ARBA" id="ARBA00022692"/>
    </source>
</evidence>
<evidence type="ECO:0000313" key="12">
    <source>
        <dbReference type="EMBL" id="GGJ04197.1"/>
    </source>
</evidence>
<evidence type="ECO:0000256" key="7">
    <source>
        <dbReference type="ARBA" id="ARBA00022989"/>
    </source>
</evidence>
<keyword evidence="8 11" id="KW-0472">Membrane</keyword>
<evidence type="ECO:0000256" key="4">
    <source>
        <dbReference type="ARBA" id="ARBA00022519"/>
    </source>
</evidence>
<reference evidence="12" key="1">
    <citation type="journal article" date="2014" name="Int. J. Syst. Evol. Microbiol.">
        <title>Complete genome sequence of Corynebacterium casei LMG S-19264T (=DSM 44701T), isolated from a smear-ripened cheese.</title>
        <authorList>
            <consortium name="US DOE Joint Genome Institute (JGI-PGF)"/>
            <person name="Walter F."/>
            <person name="Albersmeier A."/>
            <person name="Kalinowski J."/>
            <person name="Ruckert C."/>
        </authorList>
    </citation>
    <scope>NUCLEOTIDE SEQUENCE</scope>
    <source>
        <strain evidence="12">JCM 18487</strain>
    </source>
</reference>
<evidence type="ECO:0000256" key="11">
    <source>
        <dbReference type="SAM" id="Phobius"/>
    </source>
</evidence>
<accession>A0A917K7R5</accession>
<evidence type="ECO:0000256" key="9">
    <source>
        <dbReference type="ARBA" id="ARBA00035611"/>
    </source>
</evidence>
<organism evidence="12 13">
    <name type="scientific">Alicyclobacillus cellulosilyticus</name>
    <dbReference type="NCBI Taxonomy" id="1003997"/>
    <lineage>
        <taxon>Bacteria</taxon>
        <taxon>Bacillati</taxon>
        <taxon>Bacillota</taxon>
        <taxon>Bacilli</taxon>
        <taxon>Bacillales</taxon>
        <taxon>Alicyclobacillaceae</taxon>
        <taxon>Alicyclobacillus</taxon>
    </lineage>
</organism>
<dbReference type="PANTHER" id="PTHR32196">
    <property type="entry name" value="ABC TRANSPORTER PERMEASE PROTEIN YPHD-RELATED-RELATED"/>
    <property type="match status" value="1"/>
</dbReference>
<evidence type="ECO:0000313" key="13">
    <source>
        <dbReference type="Proteomes" id="UP000637695"/>
    </source>
</evidence>
<dbReference type="GO" id="GO:0022857">
    <property type="term" value="F:transmembrane transporter activity"/>
    <property type="evidence" value="ECO:0007669"/>
    <property type="project" value="InterPro"/>
</dbReference>
<dbReference type="CDD" id="cd06579">
    <property type="entry name" value="TM_PBP1_transp_AraH_like"/>
    <property type="match status" value="1"/>
</dbReference>
<feature type="transmembrane region" description="Helical" evidence="11">
    <location>
        <begin position="220"/>
        <end position="237"/>
    </location>
</feature>
<comment type="subcellular location">
    <subcellularLocation>
        <location evidence="1">Cell membrane</location>
        <topology evidence="1">Multi-pass membrane protein</topology>
    </subcellularLocation>
</comment>
<evidence type="ECO:0000256" key="2">
    <source>
        <dbReference type="ARBA" id="ARBA00022448"/>
    </source>
</evidence>
<feature type="transmembrane region" description="Helical" evidence="11">
    <location>
        <begin position="292"/>
        <end position="313"/>
    </location>
</feature>
<sequence length="401" mass="41420">MSARVQTSSAGGVPGRGLAGWINRLIGGDFALLPVVLSLVLIWVIFEVLNTSFLTSRNLSNLVLQMVQYGLLAVGETLILLLGEIDLSIAAVSAIGGAVLALLAGQNVPAVFCIAAAVASGVVIGMFQGIWVTLLGVPAFIVTLAGSLGYLGLLFAMIGLAGTVPIMNNTIIALTANYLPRWAGWVLAAVVVGVYFWNAWRTRALRQRLGLSVPPMRSALGRLAAVAVAMVVIVLVLNSYQGIPVSGFILLIFVGGFAFITQHTRFGRHIYAVGGNAEAARRAGINVRGVKVAAFTLSSTLAAVGGIMGASRLGAASTAAGGSDLLMGSIAAAVIGGTSLFGGRGSVWNALAGALVMGSIENGMDLLNAPSSTKYLVEGAILLLAVTFDTFTRRRRQQLGK</sequence>
<keyword evidence="2" id="KW-0813">Transport</keyword>
<dbReference type="Proteomes" id="UP000637695">
    <property type="component" value="Unassembled WGS sequence"/>
</dbReference>
<dbReference type="InterPro" id="IPR001851">
    <property type="entry name" value="ABC_transp_permease"/>
</dbReference>
<name>A0A917K7R5_9BACL</name>
<dbReference type="Pfam" id="PF02653">
    <property type="entry name" value="BPD_transp_2"/>
    <property type="match status" value="1"/>
</dbReference>
<keyword evidence="3" id="KW-1003">Cell membrane</keyword>
<comment type="function">
    <text evidence="9">Part of the binding-protein-dependent transport system for D-xylose. Probably responsible for the translocation of the substrate across the membrane.</text>
</comment>
<evidence type="ECO:0000256" key="10">
    <source>
        <dbReference type="ARBA" id="ARBA00035686"/>
    </source>
</evidence>
<keyword evidence="5" id="KW-0762">Sugar transport</keyword>
<dbReference type="GO" id="GO:0005886">
    <property type="term" value="C:plasma membrane"/>
    <property type="evidence" value="ECO:0007669"/>
    <property type="project" value="UniProtKB-SubCell"/>
</dbReference>
<feature type="transmembrane region" description="Helical" evidence="11">
    <location>
        <begin position="243"/>
        <end position="261"/>
    </location>
</feature>
<dbReference type="AlphaFoldDB" id="A0A917K7R5"/>
<feature type="transmembrane region" description="Helical" evidence="11">
    <location>
        <begin position="182"/>
        <end position="200"/>
    </location>
</feature>
<proteinExistence type="predicted"/>
<keyword evidence="13" id="KW-1185">Reference proteome</keyword>
<evidence type="ECO:0000256" key="3">
    <source>
        <dbReference type="ARBA" id="ARBA00022475"/>
    </source>
</evidence>
<feature type="transmembrane region" description="Helical" evidence="11">
    <location>
        <begin position="69"/>
        <end position="102"/>
    </location>
</feature>
<keyword evidence="7 11" id="KW-1133">Transmembrane helix</keyword>
<evidence type="ECO:0000256" key="1">
    <source>
        <dbReference type="ARBA" id="ARBA00004651"/>
    </source>
</evidence>
<evidence type="ECO:0000256" key="5">
    <source>
        <dbReference type="ARBA" id="ARBA00022597"/>
    </source>
</evidence>
<keyword evidence="6 11" id="KW-0812">Transmembrane</keyword>
<gene>
    <name evidence="12" type="ORF">GCM10010885_11840</name>
</gene>
<feature type="transmembrane region" description="Helical" evidence="11">
    <location>
        <begin position="139"/>
        <end position="162"/>
    </location>
</feature>
<protein>
    <recommendedName>
        <fullName evidence="10">Xylose transport system permease protein XylH</fullName>
    </recommendedName>
</protein>
<dbReference type="PANTHER" id="PTHR32196:SF32">
    <property type="entry name" value="XYLOSE TRANSPORT SYSTEM PERMEASE PROTEIN XYLH"/>
    <property type="match status" value="1"/>
</dbReference>
<comment type="caution">
    <text evidence="12">The sequence shown here is derived from an EMBL/GenBank/DDBJ whole genome shotgun (WGS) entry which is preliminary data.</text>
</comment>
<feature type="transmembrane region" description="Helical" evidence="11">
    <location>
        <begin position="325"/>
        <end position="343"/>
    </location>
</feature>